<dbReference type="Proteomes" id="UP000321155">
    <property type="component" value="Unassembled WGS sequence"/>
</dbReference>
<dbReference type="KEGG" id="kfv:AS188_14875"/>
<accession>A0A0U3GKR9</accession>
<feature type="region of interest" description="Disordered" evidence="1">
    <location>
        <begin position="311"/>
        <end position="374"/>
    </location>
</feature>
<sequence length="488" mass="49653">MPSTLPARRPRLLAAAVLAGTTAVAGPLLTAAPAAAAPVAIDGTAVELPEGTPATGPEHYFTPVSLSNGDTGYGLDEDQPLAPLDEEVLDDEHYAVTQPVDDPDGGWTQVVGERAGGTPVYWERDSAALAGYLLSVFGATDDAHEARAVHWAVRSLATAEAPNPELSGLEDSHLERAAAMLEQARRVVPVLQAQEDGAISVDTAPDGSPERLLVELPEIAYATTVTLDGPVAFADGTRERTFRAESGRQVLDLAVPAGTTAGELAVTVTATTPTTELTVLADEDYRDLFIAGQDRELSWSARTAFEIAAAPDAPAGDGADDDGAQPTAGADPTPGEGGTPEDPDTTDGADAPREGTSGDGAVRPGPEDGGSTAPERSVPVVVIAPEAAQRVQASLEAFVLFEESTSTHTETVTETTTTVAGSAGAGYGAGYGAAYAEAVTADTGTGGVRAAAAPQQLTTGLLALLAVGAGLGSWALRRRRPADPDPAS</sequence>
<keyword evidence="6" id="KW-1185">Reference proteome</keyword>
<dbReference type="InterPro" id="IPR006311">
    <property type="entry name" value="TAT_signal"/>
</dbReference>
<organism evidence="3 5">
    <name type="scientific">Kocuria flava</name>
    <dbReference type="NCBI Taxonomy" id="446860"/>
    <lineage>
        <taxon>Bacteria</taxon>
        <taxon>Bacillati</taxon>
        <taxon>Actinomycetota</taxon>
        <taxon>Actinomycetes</taxon>
        <taxon>Micrococcales</taxon>
        <taxon>Micrococcaceae</taxon>
        <taxon>Kocuria</taxon>
    </lineage>
</organism>
<evidence type="ECO:0000313" key="3">
    <source>
        <dbReference type="EMBL" id="ALU40814.1"/>
    </source>
</evidence>
<dbReference type="Proteomes" id="UP000057181">
    <property type="component" value="Chromosome"/>
</dbReference>
<dbReference type="OrthoDB" id="9986106at2"/>
<dbReference type="EMBL" id="BJZR01000002">
    <property type="protein sequence ID" value="GEO90779.1"/>
    <property type="molecule type" value="Genomic_DNA"/>
</dbReference>
<proteinExistence type="predicted"/>
<reference evidence="4 6" key="2">
    <citation type="submission" date="2019-07" db="EMBL/GenBank/DDBJ databases">
        <title>Whole genome shotgun sequence of Kocuria flava NBRC 107626.</title>
        <authorList>
            <person name="Hosoyama A."/>
            <person name="Uohara A."/>
            <person name="Ohji S."/>
            <person name="Ichikawa N."/>
        </authorList>
    </citation>
    <scope>NUCLEOTIDE SEQUENCE [LARGE SCALE GENOMIC DNA]</scope>
    <source>
        <strain evidence="4 6">NBRC 107626</strain>
    </source>
</reference>
<protein>
    <recommendedName>
        <fullName evidence="7">Thioester domain-containing protein</fullName>
    </recommendedName>
</protein>
<dbReference type="EMBL" id="CP013254">
    <property type="protein sequence ID" value="ALU40814.1"/>
    <property type="molecule type" value="Genomic_DNA"/>
</dbReference>
<dbReference type="PROSITE" id="PS51318">
    <property type="entry name" value="TAT"/>
    <property type="match status" value="1"/>
</dbReference>
<feature type="signal peptide" evidence="2">
    <location>
        <begin position="1"/>
        <end position="36"/>
    </location>
</feature>
<evidence type="ECO:0000256" key="1">
    <source>
        <dbReference type="SAM" id="MobiDB-lite"/>
    </source>
</evidence>
<gene>
    <name evidence="3" type="ORF">AS188_14875</name>
    <name evidence="4" type="ORF">KFL01_00850</name>
</gene>
<name>A0A0U3GKR9_9MICC</name>
<evidence type="ECO:0000256" key="2">
    <source>
        <dbReference type="SAM" id="SignalP"/>
    </source>
</evidence>
<feature type="chain" id="PRO_5044292096" description="Thioester domain-containing protein" evidence="2">
    <location>
        <begin position="37"/>
        <end position="488"/>
    </location>
</feature>
<evidence type="ECO:0000313" key="5">
    <source>
        <dbReference type="Proteomes" id="UP000057181"/>
    </source>
</evidence>
<evidence type="ECO:0000313" key="6">
    <source>
        <dbReference type="Proteomes" id="UP000321155"/>
    </source>
</evidence>
<keyword evidence="2" id="KW-0732">Signal</keyword>
<dbReference type="RefSeq" id="WP_058859495.1">
    <property type="nucleotide sequence ID" value="NZ_BJZR01000002.1"/>
</dbReference>
<dbReference type="AlphaFoldDB" id="A0A0U3GKR9"/>
<reference evidence="3 5" key="1">
    <citation type="submission" date="2015-11" db="EMBL/GenBank/DDBJ databases">
        <title>Complete Genome Sequence of Kocuria flava strain HO-9041.</title>
        <authorList>
            <person name="Zhou M."/>
            <person name="Dai J."/>
        </authorList>
    </citation>
    <scope>NUCLEOTIDE SEQUENCE [LARGE SCALE GENOMIC DNA]</scope>
    <source>
        <strain evidence="3 5">HO-9041</strain>
    </source>
</reference>
<evidence type="ECO:0008006" key="7">
    <source>
        <dbReference type="Google" id="ProtNLM"/>
    </source>
</evidence>
<feature type="compositionally biased region" description="Low complexity" evidence="1">
    <location>
        <begin position="324"/>
        <end position="334"/>
    </location>
</feature>
<evidence type="ECO:0000313" key="4">
    <source>
        <dbReference type="EMBL" id="GEO90779.1"/>
    </source>
</evidence>